<organism evidence="1 2">
    <name type="scientific">Acinetobacter proteolyticus</name>
    <dbReference type="NCBI Taxonomy" id="1776741"/>
    <lineage>
        <taxon>Bacteria</taxon>
        <taxon>Pseudomonadati</taxon>
        <taxon>Pseudomonadota</taxon>
        <taxon>Gammaproteobacteria</taxon>
        <taxon>Moraxellales</taxon>
        <taxon>Moraxellaceae</taxon>
        <taxon>Acinetobacter</taxon>
    </lineage>
</organism>
<proteinExistence type="predicted"/>
<dbReference type="AlphaFoldDB" id="A0A653K920"/>
<accession>A0A653K920</accession>
<evidence type="ECO:0000313" key="1">
    <source>
        <dbReference type="EMBL" id="VXA57456.1"/>
    </source>
</evidence>
<dbReference type="Proteomes" id="UP000430404">
    <property type="component" value="Unassembled WGS sequence"/>
</dbReference>
<sequence length="36" mass="4100">MSKKKLIMDINANSLSMTGYLRPTLFVVNRLSRTIS</sequence>
<gene>
    <name evidence="1" type="ORF">ACI8B_400006</name>
</gene>
<evidence type="ECO:0000313" key="2">
    <source>
        <dbReference type="Proteomes" id="UP000430404"/>
    </source>
</evidence>
<name>A0A653K920_9GAMM</name>
<reference evidence="1 2" key="1">
    <citation type="submission" date="2019-10" db="EMBL/GenBank/DDBJ databases">
        <authorList>
            <person name="Karimi E."/>
        </authorList>
    </citation>
    <scope>NUCLEOTIDE SEQUENCE [LARGE SCALE GENOMIC DNA]</scope>
    <source>
        <strain evidence="1">Acinetobacter sp. 8BE</strain>
    </source>
</reference>
<protein>
    <submittedName>
        <fullName evidence="1">Uncharacterized protein</fullName>
    </submittedName>
</protein>
<dbReference type="EMBL" id="CABWKZ010000035">
    <property type="protein sequence ID" value="VXA57456.1"/>
    <property type="molecule type" value="Genomic_DNA"/>
</dbReference>